<proteinExistence type="predicted"/>
<protein>
    <submittedName>
        <fullName evidence="1">Uncharacterized protein</fullName>
    </submittedName>
</protein>
<keyword evidence="2" id="KW-1185">Reference proteome</keyword>
<sequence length="92" mass="10219">MVSNEKSDFARLVEMVPDRTGYEWTVWLGSIAAVMTLRMLNAASSAQKVAHPYSKGNCIRPYLPSEDPPANAYFLCLPAIQSRSDKNAPKFP</sequence>
<evidence type="ECO:0000313" key="1">
    <source>
        <dbReference type="EMBL" id="KRZ02251.1"/>
    </source>
</evidence>
<organism evidence="1 2">
    <name type="scientific">Trichinella zimbabwensis</name>
    <dbReference type="NCBI Taxonomy" id="268475"/>
    <lineage>
        <taxon>Eukaryota</taxon>
        <taxon>Metazoa</taxon>
        <taxon>Ecdysozoa</taxon>
        <taxon>Nematoda</taxon>
        <taxon>Enoplea</taxon>
        <taxon>Dorylaimia</taxon>
        <taxon>Trichinellida</taxon>
        <taxon>Trichinellidae</taxon>
        <taxon>Trichinella</taxon>
    </lineage>
</organism>
<name>A0A0V1GVI7_9BILA</name>
<dbReference type="Proteomes" id="UP000055024">
    <property type="component" value="Unassembled WGS sequence"/>
</dbReference>
<reference evidence="1 2" key="1">
    <citation type="submission" date="2015-01" db="EMBL/GenBank/DDBJ databases">
        <title>Evolution of Trichinella species and genotypes.</title>
        <authorList>
            <person name="Korhonen P.K."/>
            <person name="Edoardo P."/>
            <person name="Giuseppe L.R."/>
            <person name="Gasser R.B."/>
        </authorList>
    </citation>
    <scope>NUCLEOTIDE SEQUENCE [LARGE SCALE GENOMIC DNA]</scope>
    <source>
        <strain evidence="1">ISS1029</strain>
    </source>
</reference>
<comment type="caution">
    <text evidence="1">The sequence shown here is derived from an EMBL/GenBank/DDBJ whole genome shotgun (WGS) entry which is preliminary data.</text>
</comment>
<dbReference type="EMBL" id="JYDP01000236">
    <property type="protein sequence ID" value="KRZ02251.1"/>
    <property type="molecule type" value="Genomic_DNA"/>
</dbReference>
<gene>
    <name evidence="1" type="ORF">T11_5824</name>
</gene>
<dbReference type="AlphaFoldDB" id="A0A0V1GVI7"/>
<evidence type="ECO:0000313" key="2">
    <source>
        <dbReference type="Proteomes" id="UP000055024"/>
    </source>
</evidence>
<accession>A0A0V1GVI7</accession>